<dbReference type="EMBL" id="CP095046">
    <property type="protein sequence ID" value="UOQ70112.1"/>
    <property type="molecule type" value="Genomic_DNA"/>
</dbReference>
<accession>A0A8T9PZV6</accession>
<evidence type="ECO:0008006" key="3">
    <source>
        <dbReference type="Google" id="ProtNLM"/>
    </source>
</evidence>
<dbReference type="InterPro" id="IPR029044">
    <property type="entry name" value="Nucleotide-diphossugar_trans"/>
</dbReference>
<dbReference type="KEGG" id="hcu:MUN79_15180"/>
<dbReference type="SUPFAM" id="SSF53448">
    <property type="entry name" value="Nucleotide-diphospho-sugar transferases"/>
    <property type="match status" value="1"/>
</dbReference>
<evidence type="ECO:0000313" key="1">
    <source>
        <dbReference type="EMBL" id="UOQ70112.1"/>
    </source>
</evidence>
<dbReference type="RefSeq" id="WP_244673536.1">
    <property type="nucleotide sequence ID" value="NZ_CP095046.1"/>
</dbReference>
<dbReference type="Proteomes" id="UP000831796">
    <property type="component" value="Chromosome"/>
</dbReference>
<sequence length="335" mass="38971">MNTFVLISYGRESEYRRAILTVLSFWSLYSDNASATKTIIFTDNPEYFLPYLEGLDVEYALLTAEKIREMKGQHNFIHRLKIAVIEQVFTKYPAADLVYTDSDTFFIADPAQLIERIKPGVSFMHKAEYTLEERQEFSKEARDLVGLIADKPFATTVGEERYDASYRSWNAGALAFSPEVHPYLADVYMLTDEFYTVSKSLLSEQLAFSFILQKRTQMHPCDSYIFHYWQPEKKPVVDSLLAPLFTVEFGNLSLPEKYKVIRDFTSNLPARIDQLLHEQRQTNKDIVLREDAIAALSKKEFGRFSKNAVSYLLKKPTDTKFLKDILYYTKQLYFK</sequence>
<keyword evidence="2" id="KW-1185">Reference proteome</keyword>
<evidence type="ECO:0000313" key="2">
    <source>
        <dbReference type="Proteomes" id="UP000831796"/>
    </source>
</evidence>
<protein>
    <recommendedName>
        <fullName evidence="3">Nucleotide-diphospho-sugar transferase domain-containing protein</fullName>
    </recommendedName>
</protein>
<proteinExistence type="predicted"/>
<name>A0A8T9PZV6_9BACT</name>
<gene>
    <name evidence="1" type="ORF">MUN79_15180</name>
</gene>
<dbReference type="AlphaFoldDB" id="A0A8T9PZV6"/>
<reference evidence="1" key="1">
    <citation type="submission" date="2022-04" db="EMBL/GenBank/DDBJ databases">
        <title>Hymenobacter sp. isolated from the air.</title>
        <authorList>
            <person name="Won M."/>
            <person name="Lee C.-M."/>
            <person name="Woen H.-Y."/>
            <person name="Kwon S.-W."/>
        </authorList>
    </citation>
    <scope>NUCLEOTIDE SEQUENCE</scope>
    <source>
        <strain evidence="1">5116S-3</strain>
    </source>
</reference>
<organism evidence="1 2">
    <name type="scientific">Hymenobacter cellulosilyticus</name>
    <dbReference type="NCBI Taxonomy" id="2932248"/>
    <lineage>
        <taxon>Bacteria</taxon>
        <taxon>Pseudomonadati</taxon>
        <taxon>Bacteroidota</taxon>
        <taxon>Cytophagia</taxon>
        <taxon>Cytophagales</taxon>
        <taxon>Hymenobacteraceae</taxon>
        <taxon>Hymenobacter</taxon>
    </lineage>
</organism>